<dbReference type="EMBL" id="CALNXK010000110">
    <property type="protein sequence ID" value="CAH3158222.1"/>
    <property type="molecule type" value="Genomic_DNA"/>
</dbReference>
<evidence type="ECO:0000313" key="1">
    <source>
        <dbReference type="EMBL" id="CAH3158222.1"/>
    </source>
</evidence>
<reference evidence="1 2" key="1">
    <citation type="submission" date="2022-05" db="EMBL/GenBank/DDBJ databases">
        <authorList>
            <consortium name="Genoscope - CEA"/>
            <person name="William W."/>
        </authorList>
    </citation>
    <scope>NUCLEOTIDE SEQUENCE [LARGE SCALE GENOMIC DNA]</scope>
</reference>
<organism evidence="1 2">
    <name type="scientific">Porites lobata</name>
    <dbReference type="NCBI Taxonomy" id="104759"/>
    <lineage>
        <taxon>Eukaryota</taxon>
        <taxon>Metazoa</taxon>
        <taxon>Cnidaria</taxon>
        <taxon>Anthozoa</taxon>
        <taxon>Hexacorallia</taxon>
        <taxon>Scleractinia</taxon>
        <taxon>Fungiina</taxon>
        <taxon>Poritidae</taxon>
        <taxon>Porites</taxon>
    </lineage>
</organism>
<keyword evidence="2" id="KW-1185">Reference proteome</keyword>
<sequence>MTTISQPLPTRADKEYEFQFQPSAESLHPTCTVEQIKQSSSDWELITFFGKALHLAEPTVVGAKNLKLIESTFADTTGQITVNLWAELTQEVETGKVYRIAPIQVRSWNGIKKLSTTPNSVITSVSDQAELTNLPIPEPTPDGEQSANGILNVPSIHSVHSVETFVHCINCGRRLLQATAAKFIQCQRYSAYMRTANCSKKLCARIVVQSDDTLLHLTAFEDVLKEVFPDLATMSEASLAELILEMESVTITYDTTNRTIKKLSTEK</sequence>
<name>A0ABN8Q799_9CNID</name>
<evidence type="ECO:0008006" key="3">
    <source>
        <dbReference type="Google" id="ProtNLM"/>
    </source>
</evidence>
<accession>A0ABN8Q799</accession>
<gene>
    <name evidence="1" type="ORF">PLOB_00003077</name>
</gene>
<dbReference type="InterPro" id="IPR012340">
    <property type="entry name" value="NA-bd_OB-fold"/>
</dbReference>
<protein>
    <recommendedName>
        <fullName evidence="3">Replication protein A1</fullName>
    </recommendedName>
</protein>
<evidence type="ECO:0000313" key="2">
    <source>
        <dbReference type="Proteomes" id="UP001159405"/>
    </source>
</evidence>
<dbReference type="Proteomes" id="UP001159405">
    <property type="component" value="Unassembled WGS sequence"/>
</dbReference>
<dbReference type="Gene3D" id="2.40.50.140">
    <property type="entry name" value="Nucleic acid-binding proteins"/>
    <property type="match status" value="1"/>
</dbReference>
<dbReference type="SUPFAM" id="SSF50249">
    <property type="entry name" value="Nucleic acid-binding proteins"/>
    <property type="match status" value="1"/>
</dbReference>
<proteinExistence type="predicted"/>
<comment type="caution">
    <text evidence="1">The sequence shown here is derived from an EMBL/GenBank/DDBJ whole genome shotgun (WGS) entry which is preliminary data.</text>
</comment>